<dbReference type="SUPFAM" id="SSF50978">
    <property type="entry name" value="WD40 repeat-like"/>
    <property type="match status" value="1"/>
</dbReference>
<dbReference type="OrthoDB" id="10256122at2759"/>
<organism evidence="11">
    <name type="scientific">Vanderwaltozyma polyspora (strain ATCC 22028 / DSM 70294 / BCRC 21397 / CBS 2163 / NBRC 10782 / NRRL Y-8283 / UCD 57-17)</name>
    <name type="common">Kluyveromyces polysporus</name>
    <dbReference type="NCBI Taxonomy" id="436907"/>
    <lineage>
        <taxon>Eukaryota</taxon>
        <taxon>Fungi</taxon>
        <taxon>Dikarya</taxon>
        <taxon>Ascomycota</taxon>
        <taxon>Saccharomycotina</taxon>
        <taxon>Saccharomycetes</taxon>
        <taxon>Saccharomycetales</taxon>
        <taxon>Saccharomycetaceae</taxon>
        <taxon>Vanderwaltozyma</taxon>
    </lineage>
</organism>
<dbReference type="AlphaFoldDB" id="A7TKN5"/>
<dbReference type="OMA" id="FAMCFDQ"/>
<dbReference type="eggNOG" id="KOG0285">
    <property type="taxonomic scope" value="Eukaryota"/>
</dbReference>
<dbReference type="InterPro" id="IPR020472">
    <property type="entry name" value="WD40_PAC1"/>
</dbReference>
<evidence type="ECO:0000313" key="11">
    <source>
        <dbReference type="Proteomes" id="UP000000267"/>
    </source>
</evidence>
<evidence type="ECO:0000256" key="5">
    <source>
        <dbReference type="ARBA" id="ARBA00023187"/>
    </source>
</evidence>
<feature type="repeat" description="WD" evidence="8">
    <location>
        <begin position="384"/>
        <end position="409"/>
    </location>
</feature>
<dbReference type="PROSITE" id="PS00678">
    <property type="entry name" value="WD_REPEATS_1"/>
    <property type="match status" value="2"/>
</dbReference>
<dbReference type="CDD" id="cd00200">
    <property type="entry name" value="WD40"/>
    <property type="match status" value="1"/>
</dbReference>
<name>A7TKN5_VANPO</name>
<dbReference type="PRINTS" id="PR00320">
    <property type="entry name" value="GPROTEINBRPT"/>
</dbReference>
<dbReference type="GO" id="GO:0071013">
    <property type="term" value="C:catalytic step 2 spliceosome"/>
    <property type="evidence" value="ECO:0007669"/>
    <property type="project" value="TreeGrafter"/>
</dbReference>
<dbReference type="EMBL" id="DS480409">
    <property type="protein sequence ID" value="EDO17147.1"/>
    <property type="molecule type" value="Genomic_DNA"/>
</dbReference>
<keyword evidence="5 9" id="KW-0508">mRNA splicing</keyword>
<keyword evidence="1 8" id="KW-0853">WD repeat</keyword>
<evidence type="ECO:0000256" key="3">
    <source>
        <dbReference type="ARBA" id="ARBA00022728"/>
    </source>
</evidence>
<evidence type="ECO:0000256" key="9">
    <source>
        <dbReference type="RuleBase" id="RU369036"/>
    </source>
</evidence>
<keyword evidence="2 9" id="KW-0507">mRNA processing</keyword>
<dbReference type="GO" id="GO:0000398">
    <property type="term" value="P:mRNA splicing, via spliceosome"/>
    <property type="evidence" value="ECO:0007669"/>
    <property type="project" value="UniProtKB-UniRule"/>
</dbReference>
<keyword evidence="9" id="KW-0539">Nucleus</keyword>
<dbReference type="HOGENOM" id="CLU_000288_72_0_1"/>
<dbReference type="InterPro" id="IPR045241">
    <property type="entry name" value="Prp46/PLRG1-like"/>
</dbReference>
<feature type="repeat" description="WD" evidence="8">
    <location>
        <begin position="244"/>
        <end position="285"/>
    </location>
</feature>
<comment type="subcellular location">
    <subcellularLocation>
        <location evidence="9">Nucleus</location>
    </subcellularLocation>
</comment>
<dbReference type="InterPro" id="IPR001680">
    <property type="entry name" value="WD40_rpt"/>
</dbReference>
<proteinExistence type="inferred from homology"/>
<evidence type="ECO:0000256" key="6">
    <source>
        <dbReference type="ARBA" id="ARBA00025726"/>
    </source>
</evidence>
<dbReference type="KEGG" id="vpo:Kpol_1072p17"/>
<evidence type="ECO:0000256" key="2">
    <source>
        <dbReference type="ARBA" id="ARBA00022664"/>
    </source>
</evidence>
<accession>A7TKN5</accession>
<evidence type="ECO:0000256" key="8">
    <source>
        <dbReference type="PROSITE-ProRule" id="PRU00221"/>
    </source>
</evidence>
<keyword evidence="4 9" id="KW-0677">Repeat</keyword>
<dbReference type="FunFam" id="2.130.10.10:FF:000012">
    <property type="entry name" value="Putative pleiotropic regulator 1"/>
    <property type="match status" value="1"/>
</dbReference>
<dbReference type="GO" id="GO:0071011">
    <property type="term" value="C:precatalytic spliceosome"/>
    <property type="evidence" value="ECO:0007669"/>
    <property type="project" value="TreeGrafter"/>
</dbReference>
<evidence type="ECO:0000313" key="10">
    <source>
        <dbReference type="EMBL" id="EDO17147.1"/>
    </source>
</evidence>
<dbReference type="Proteomes" id="UP000000267">
    <property type="component" value="Unassembled WGS sequence"/>
</dbReference>
<dbReference type="InterPro" id="IPR015943">
    <property type="entry name" value="WD40/YVTN_repeat-like_dom_sf"/>
</dbReference>
<dbReference type="InParanoid" id="A7TKN5"/>
<keyword evidence="11" id="KW-1185">Reference proteome</keyword>
<dbReference type="Pfam" id="PF00400">
    <property type="entry name" value="WD40"/>
    <property type="match status" value="7"/>
</dbReference>
<dbReference type="GO" id="GO:0000974">
    <property type="term" value="C:Prp19 complex"/>
    <property type="evidence" value="ECO:0007669"/>
    <property type="project" value="EnsemblFungi"/>
</dbReference>
<dbReference type="PANTHER" id="PTHR19923:SF0">
    <property type="entry name" value="PLEIOTROPIC REGULATOR 1"/>
    <property type="match status" value="1"/>
</dbReference>
<comment type="function">
    <text evidence="9">Involved in pre-mRNA splicing and required for cell cycle progression at G2/M.</text>
</comment>
<dbReference type="GeneID" id="5545346"/>
<dbReference type="InterPro" id="IPR036322">
    <property type="entry name" value="WD40_repeat_dom_sf"/>
</dbReference>
<dbReference type="STRING" id="436907.A7TKN5"/>
<dbReference type="PROSITE" id="PS50082">
    <property type="entry name" value="WD_REPEATS_2"/>
    <property type="match status" value="5"/>
</dbReference>
<dbReference type="RefSeq" id="XP_001645005.1">
    <property type="nucleotide sequence ID" value="XM_001644955.1"/>
</dbReference>
<protein>
    <recommendedName>
        <fullName evidence="7 9">Pre-mRNA-splicing factor PRP46</fullName>
    </recommendedName>
    <alternativeName>
        <fullName evidence="9">Pre-mRNA-processing protein 46</fullName>
    </alternativeName>
</protein>
<sequence length="433" mass="47873">MSNHEDISTVDEVDKFYTDIRWNNQFKHMGTLPKHLQDVINEKSSILIGDGEGTVSSGLKVHDSVVDQMVKADERNISNQVAMTAGNGKSSSVMGRYNELLLQRPEWHAPWKLMRVINGHMGWVNCVASEPVENTWFATGSTDTTVKVWDLVSGHLKLTLSGHVMPVRDITVSDRHPYLFSASEDKLVKCWDLEKNMAIRDYHGHLSGVYSVAIHPTLDLIATAGRDSVVRLWDIRSRMEVMTLIGHKGPINKVRSLPVDPQIISCSTDATVHLWDIVAGKSAKVLTHHKRSVRDIALNPSEFSLASACTDDIRSWRLPEGSLLTNFESESSGIINSLSINQDGVLAAGCDNGTLAFYDFKSGHKYQSLESPAVAGSLESERGILSSTFDQSGLRLITGGVDKSIKIWKQDDLATEVSNPGLPWNPLLSSQRF</sequence>
<reference evidence="10 11" key="1">
    <citation type="journal article" date="2007" name="Proc. Natl. Acad. Sci. U.S.A.">
        <title>Independent sorting-out of thousands of duplicated gene pairs in two yeast species descended from a whole-genome duplication.</title>
        <authorList>
            <person name="Scannell D.R."/>
            <person name="Frank A.C."/>
            <person name="Conant G.C."/>
            <person name="Byrne K.P."/>
            <person name="Woolfit M."/>
            <person name="Wolfe K.H."/>
        </authorList>
    </citation>
    <scope>NUCLEOTIDE SEQUENCE [LARGE SCALE GENOMIC DNA]</scope>
    <source>
        <strain evidence="11">ATCC 22028 / DSM 70294 / BCRC 21397 / CBS 2163 / NBRC 10782 / NRRL Y-8283 / UCD 57-17</strain>
    </source>
</reference>
<evidence type="ECO:0000256" key="4">
    <source>
        <dbReference type="ARBA" id="ARBA00022737"/>
    </source>
</evidence>
<dbReference type="Gene3D" id="2.130.10.10">
    <property type="entry name" value="YVTN repeat-like/Quinoprotein amine dehydrogenase"/>
    <property type="match status" value="1"/>
</dbReference>
<feature type="repeat" description="WD" evidence="8">
    <location>
        <begin position="160"/>
        <end position="201"/>
    </location>
</feature>
<keyword evidence="3 9" id="KW-0747">Spliceosome</keyword>
<dbReference type="FunCoup" id="A7TKN5">
    <property type="interactions" value="1043"/>
</dbReference>
<dbReference type="PROSITE" id="PS50294">
    <property type="entry name" value="WD_REPEATS_REGION"/>
    <property type="match status" value="4"/>
</dbReference>
<comment type="similarity">
    <text evidence="6 9">Belongs to the WD repeat PRL1/PRL2 family.</text>
</comment>
<comment type="subunit">
    <text evidence="9">Associated with the spliceosome.</text>
</comment>
<dbReference type="PANTHER" id="PTHR19923">
    <property type="entry name" value="WD40 REPEAT PROTEINPRL1/PRL2-RELATED"/>
    <property type="match status" value="1"/>
</dbReference>
<gene>
    <name evidence="10" type="ORF">Kpol_1072p17</name>
</gene>
<feature type="repeat" description="WD" evidence="8">
    <location>
        <begin position="202"/>
        <end position="243"/>
    </location>
</feature>
<dbReference type="InterPro" id="IPR019775">
    <property type="entry name" value="WD40_repeat_CS"/>
</dbReference>
<evidence type="ECO:0000256" key="1">
    <source>
        <dbReference type="ARBA" id="ARBA00022574"/>
    </source>
</evidence>
<dbReference type="SMART" id="SM00320">
    <property type="entry name" value="WD40"/>
    <property type="match status" value="7"/>
</dbReference>
<evidence type="ECO:0000256" key="7">
    <source>
        <dbReference type="ARBA" id="ARBA00026147"/>
    </source>
</evidence>
<feature type="repeat" description="WD" evidence="8">
    <location>
        <begin position="117"/>
        <end position="159"/>
    </location>
</feature>